<gene>
    <name evidence="1" type="ORF">HGG74_15900</name>
</gene>
<protein>
    <submittedName>
        <fullName evidence="1">Uncharacterized protein</fullName>
    </submittedName>
</protein>
<dbReference type="RefSeq" id="WP_168487924.1">
    <property type="nucleotide sequence ID" value="NZ_JAAZSQ010000018.1"/>
</dbReference>
<proteinExistence type="predicted"/>
<organism evidence="1 2">
    <name type="scientific">Arthrobacter mobilis</name>
    <dbReference type="NCBI Taxonomy" id="2724944"/>
    <lineage>
        <taxon>Bacteria</taxon>
        <taxon>Bacillati</taxon>
        <taxon>Actinomycetota</taxon>
        <taxon>Actinomycetes</taxon>
        <taxon>Micrococcales</taxon>
        <taxon>Micrococcaceae</taxon>
        <taxon>Arthrobacter</taxon>
    </lineage>
</organism>
<dbReference type="Proteomes" id="UP000544090">
    <property type="component" value="Unassembled WGS sequence"/>
</dbReference>
<name>A0A7X6HF34_9MICC</name>
<dbReference type="EMBL" id="JAAZSQ010000018">
    <property type="protein sequence ID" value="NKX55993.1"/>
    <property type="molecule type" value="Genomic_DNA"/>
</dbReference>
<evidence type="ECO:0000313" key="2">
    <source>
        <dbReference type="Proteomes" id="UP000544090"/>
    </source>
</evidence>
<comment type="caution">
    <text evidence="1">The sequence shown here is derived from an EMBL/GenBank/DDBJ whole genome shotgun (WGS) entry which is preliminary data.</text>
</comment>
<sequence length="90" mass="10667">MDELLKRLREIADLKNYPDHDFHDLRDDLVDALEAFEPAWVYRVDRSDNGWGWQDLDPWHIGLMLERGYTVERRMAGAWEPVTEPDVAAR</sequence>
<dbReference type="AlphaFoldDB" id="A0A7X6HF34"/>
<reference evidence="1 2" key="1">
    <citation type="submission" date="2020-04" db="EMBL/GenBank/DDBJ databases">
        <title>Arthrobacter sp. nov.</title>
        <authorList>
            <person name="Liu S."/>
        </authorList>
    </citation>
    <scope>NUCLEOTIDE SEQUENCE [LARGE SCALE GENOMIC DNA]</scope>
    <source>
        <strain evidence="1 2">E918</strain>
    </source>
</reference>
<keyword evidence="2" id="KW-1185">Reference proteome</keyword>
<evidence type="ECO:0000313" key="1">
    <source>
        <dbReference type="EMBL" id="NKX55993.1"/>
    </source>
</evidence>
<accession>A0A7X6HF34</accession>